<evidence type="ECO:0000256" key="1">
    <source>
        <dbReference type="ARBA" id="ARBA00009108"/>
    </source>
</evidence>
<accession>A0A1I6QYE7</accession>
<dbReference type="Pfam" id="PF05949">
    <property type="entry name" value="DUF881"/>
    <property type="match status" value="1"/>
</dbReference>
<evidence type="ECO:0000313" key="4">
    <source>
        <dbReference type="Proteomes" id="UP000198873"/>
    </source>
</evidence>
<dbReference type="RefSeq" id="WP_086024467.1">
    <property type="nucleotide sequence ID" value="NZ_CP054938.1"/>
</dbReference>
<evidence type="ECO:0000256" key="2">
    <source>
        <dbReference type="SAM" id="Coils"/>
    </source>
</evidence>
<reference evidence="4" key="1">
    <citation type="submission" date="2016-10" db="EMBL/GenBank/DDBJ databases">
        <authorList>
            <person name="Varghese N."/>
            <person name="Submissions S."/>
        </authorList>
    </citation>
    <scope>NUCLEOTIDE SEQUENCE [LARGE SCALE GENOMIC DNA]</scope>
    <source>
        <strain evidence="4">CGMCC 4.7047</strain>
    </source>
</reference>
<proteinExistence type="inferred from homology"/>
<dbReference type="STRING" id="1176198.SAMN05444716_102472"/>
<evidence type="ECO:0000313" key="3">
    <source>
        <dbReference type="EMBL" id="SFS57466.1"/>
    </source>
</evidence>
<dbReference type="PANTHER" id="PTHR37313">
    <property type="entry name" value="UPF0749 PROTEIN RV1825"/>
    <property type="match status" value="1"/>
</dbReference>
<keyword evidence="2" id="KW-0175">Coiled coil</keyword>
<organism evidence="3 4">
    <name type="scientific">Streptomyces harbinensis</name>
    <dbReference type="NCBI Taxonomy" id="1176198"/>
    <lineage>
        <taxon>Bacteria</taxon>
        <taxon>Bacillati</taxon>
        <taxon>Actinomycetota</taxon>
        <taxon>Actinomycetes</taxon>
        <taxon>Kitasatosporales</taxon>
        <taxon>Streptomycetaceae</taxon>
        <taxon>Streptomyces</taxon>
    </lineage>
</organism>
<dbReference type="AlphaFoldDB" id="A0A1I6QYE7"/>
<gene>
    <name evidence="3" type="ORF">SAMN05444716_102472</name>
</gene>
<dbReference type="Gene3D" id="3.30.70.1880">
    <property type="entry name" value="Protein of unknown function DUF881"/>
    <property type="match status" value="1"/>
</dbReference>
<dbReference type="Proteomes" id="UP000198873">
    <property type="component" value="Unassembled WGS sequence"/>
</dbReference>
<dbReference type="GO" id="GO:0005886">
    <property type="term" value="C:plasma membrane"/>
    <property type="evidence" value="ECO:0007669"/>
    <property type="project" value="TreeGrafter"/>
</dbReference>
<protein>
    <submittedName>
        <fullName evidence="3">Uncharacterized conserved protein YlxW, UPF0749 family</fullName>
    </submittedName>
</protein>
<dbReference type="PANTHER" id="PTHR37313:SF1">
    <property type="entry name" value="UPF0749 PROTEIN RV1823"/>
    <property type="match status" value="1"/>
</dbReference>
<dbReference type="InterPro" id="IPR010273">
    <property type="entry name" value="DUF881"/>
</dbReference>
<feature type="coiled-coil region" evidence="2">
    <location>
        <begin position="90"/>
        <end position="124"/>
    </location>
</feature>
<dbReference type="EMBL" id="FPAB01000002">
    <property type="protein sequence ID" value="SFS57466.1"/>
    <property type="molecule type" value="Genomic_DNA"/>
</dbReference>
<comment type="similarity">
    <text evidence="1">Belongs to the UPF0749 family.</text>
</comment>
<sequence>MCAMSSQPNGPRPPARPDASMSLLTTVMNHTLDEGYAQAAARRHSEGTAGLPRNLRAKLWLAAGLVLAGLVVTLGAVQAREAAPTVARERQELLDRVESGTEAMDALQHEVDALRSEVAAMQNDLLSGSGGDPGELTALLAGASPVQGPGLELVVNDAKGVAAGGGEARDGSGFDTGRVRDRDLQRVVNGLWISGAEAIAVNGQRLTALSAIRAAGDAILVDNRPLVPPYTVQAVGDPEAMRARFETTVDGQYLNVLRDNYGIRAETSDKQEIRIPAATSLTVRTARPADTGEGNTQ</sequence>
<name>A0A1I6QYE7_9ACTN</name>
<keyword evidence="4" id="KW-1185">Reference proteome</keyword>